<feature type="domain" description="Peptidase M20 dimerisation" evidence="3">
    <location>
        <begin position="176"/>
        <end position="275"/>
    </location>
</feature>
<accession>A0A2A4G1K2</accession>
<keyword evidence="2" id="KW-0479">Metal-binding</keyword>
<dbReference type="Gene3D" id="3.30.70.360">
    <property type="match status" value="1"/>
</dbReference>
<evidence type="ECO:0000313" key="4">
    <source>
        <dbReference type="EMBL" id="PCE62567.1"/>
    </source>
</evidence>
<dbReference type="GO" id="GO:0016787">
    <property type="term" value="F:hydrolase activity"/>
    <property type="evidence" value="ECO:0007669"/>
    <property type="project" value="UniProtKB-KW"/>
</dbReference>
<dbReference type="OrthoDB" id="9776731at2"/>
<dbReference type="EMBL" id="NBWU01000008">
    <property type="protein sequence ID" value="PCE62567.1"/>
    <property type="molecule type" value="Genomic_DNA"/>
</dbReference>
<feature type="binding site" evidence="2">
    <location>
        <position position="93"/>
    </location>
    <ligand>
        <name>Mn(2+)</name>
        <dbReference type="ChEBI" id="CHEBI:29035"/>
        <label>2</label>
    </ligand>
</feature>
<keyword evidence="1" id="KW-0378">Hydrolase</keyword>
<keyword evidence="2" id="KW-0464">Manganese</keyword>
<dbReference type="SUPFAM" id="SSF55031">
    <property type="entry name" value="Bacterial exopeptidase dimerisation domain"/>
    <property type="match status" value="1"/>
</dbReference>
<dbReference type="Pfam" id="PF01546">
    <property type="entry name" value="Peptidase_M20"/>
    <property type="match status" value="1"/>
</dbReference>
<dbReference type="PANTHER" id="PTHR11014">
    <property type="entry name" value="PEPTIDASE M20 FAMILY MEMBER"/>
    <property type="match status" value="1"/>
</dbReference>
<reference evidence="4 5" key="1">
    <citation type="submission" date="2017-04" db="EMBL/GenBank/DDBJ databases">
        <title>A new member of the family Flavobacteriaceae isolated from ascidians.</title>
        <authorList>
            <person name="Chen L."/>
        </authorList>
    </citation>
    <scope>NUCLEOTIDE SEQUENCE [LARGE SCALE GENOMIC DNA]</scope>
    <source>
        <strain evidence="4 5">HQA918</strain>
    </source>
</reference>
<evidence type="ECO:0000259" key="3">
    <source>
        <dbReference type="Pfam" id="PF07687"/>
    </source>
</evidence>
<protein>
    <recommendedName>
        <fullName evidence="3">Peptidase M20 dimerisation domain-containing protein</fullName>
    </recommendedName>
</protein>
<dbReference type="NCBIfam" id="TIGR01891">
    <property type="entry name" value="amidohydrolases"/>
    <property type="match status" value="1"/>
</dbReference>
<dbReference type="PANTHER" id="PTHR11014:SF169">
    <property type="entry name" value="CLAN MH, FAMILY M20, PEPTIDASE T-LIKE METALLOPEPTIDASE"/>
    <property type="match status" value="1"/>
</dbReference>
<feature type="binding site" evidence="2">
    <location>
        <position position="154"/>
    </location>
    <ligand>
        <name>Mn(2+)</name>
        <dbReference type="ChEBI" id="CHEBI:29035"/>
        <label>2</label>
    </ligand>
</feature>
<feature type="binding site" evidence="2">
    <location>
        <position position="128"/>
    </location>
    <ligand>
        <name>Mn(2+)</name>
        <dbReference type="ChEBI" id="CHEBI:29035"/>
        <label>2</label>
    </ligand>
</feature>
<evidence type="ECO:0000256" key="1">
    <source>
        <dbReference type="ARBA" id="ARBA00022801"/>
    </source>
</evidence>
<dbReference type="SUPFAM" id="SSF53187">
    <property type="entry name" value="Zn-dependent exopeptidases"/>
    <property type="match status" value="1"/>
</dbReference>
<organism evidence="4 5">
    <name type="scientific">Sediminicola luteus</name>
    <dbReference type="NCBI Taxonomy" id="319238"/>
    <lineage>
        <taxon>Bacteria</taxon>
        <taxon>Pseudomonadati</taxon>
        <taxon>Bacteroidota</taxon>
        <taxon>Flavobacteriia</taxon>
        <taxon>Flavobacteriales</taxon>
        <taxon>Flavobacteriaceae</taxon>
        <taxon>Sediminicola</taxon>
    </lineage>
</organism>
<evidence type="ECO:0000313" key="5">
    <source>
        <dbReference type="Proteomes" id="UP000219559"/>
    </source>
</evidence>
<comment type="cofactor">
    <cofactor evidence="2">
        <name>Mn(2+)</name>
        <dbReference type="ChEBI" id="CHEBI:29035"/>
    </cofactor>
    <text evidence="2">The Mn(2+) ion enhances activity.</text>
</comment>
<evidence type="ECO:0000256" key="2">
    <source>
        <dbReference type="PIRSR" id="PIRSR005962-1"/>
    </source>
</evidence>
<dbReference type="RefSeq" id="WP_097443654.1">
    <property type="nucleotide sequence ID" value="NZ_NBWU01000008.1"/>
</dbReference>
<dbReference type="InterPro" id="IPR011650">
    <property type="entry name" value="Peptidase_M20_dimer"/>
</dbReference>
<dbReference type="Proteomes" id="UP000219559">
    <property type="component" value="Unassembled WGS sequence"/>
</dbReference>
<dbReference type="InterPro" id="IPR002933">
    <property type="entry name" value="Peptidase_M20"/>
</dbReference>
<dbReference type="PIRSF" id="PIRSF005962">
    <property type="entry name" value="Pept_M20D_amidohydro"/>
    <property type="match status" value="1"/>
</dbReference>
<gene>
    <name evidence="4" type="ORF">B7P33_18190</name>
</gene>
<dbReference type="AlphaFoldDB" id="A0A2A4G1K2"/>
<dbReference type="InterPro" id="IPR017439">
    <property type="entry name" value="Amidohydrolase"/>
</dbReference>
<proteinExistence type="predicted"/>
<feature type="binding site" evidence="2">
    <location>
        <position position="95"/>
    </location>
    <ligand>
        <name>Mn(2+)</name>
        <dbReference type="ChEBI" id="CHEBI:29035"/>
        <label>2</label>
    </ligand>
</feature>
<dbReference type="InterPro" id="IPR036264">
    <property type="entry name" value="Bact_exopeptidase_dim_dom"/>
</dbReference>
<sequence length="376" mass="41286">MEQLLRDFRRVLHQHPELSGEEKQTAQRVKAFLLAHSQPKIIEGIGGHGLAAVYQMEKEGPTVLVRCELDALPITEANTFSHRSQHDGVSHKCGHDGHMAILCGLAIALTQNPLTCGKVVLLFQPAEENGQGAHAVLQDPKFNDIAPDFCLALHNLPGYALGSVLVKEAGFTASVVSLALHLEGKIAHASEPHHGINPAEAISDIITFFKHKEVADPSQAAFALATPIHINLGQLAYGVAAGKAKVHYTLRTWSDANLQALKQEFESYVTQLAAKKALQFQLNWLEYFPGVQNNTQLVHKLQSTCQEQGISIKTLEHALRFGEDFGWFSKKFPSLLFGLGSGENCPALHHSDYDFPDELIEKGIQLFYGLLVRLCS</sequence>
<keyword evidence="5" id="KW-1185">Reference proteome</keyword>
<dbReference type="GO" id="GO:0046872">
    <property type="term" value="F:metal ion binding"/>
    <property type="evidence" value="ECO:0007669"/>
    <property type="project" value="UniProtKB-KW"/>
</dbReference>
<comment type="caution">
    <text evidence="4">The sequence shown here is derived from an EMBL/GenBank/DDBJ whole genome shotgun (WGS) entry which is preliminary data.</text>
</comment>
<feature type="binding site" evidence="2">
    <location>
        <position position="349"/>
    </location>
    <ligand>
        <name>Mn(2+)</name>
        <dbReference type="ChEBI" id="CHEBI:29035"/>
        <label>2</label>
    </ligand>
</feature>
<name>A0A2A4G1K2_9FLAO</name>
<dbReference type="Pfam" id="PF07687">
    <property type="entry name" value="M20_dimer"/>
    <property type="match status" value="1"/>
</dbReference>
<dbReference type="Gene3D" id="3.40.630.10">
    <property type="entry name" value="Zn peptidases"/>
    <property type="match status" value="1"/>
</dbReference>